<dbReference type="OrthoDB" id="9800719at2"/>
<evidence type="ECO:0000256" key="1">
    <source>
        <dbReference type="ARBA" id="ARBA00004496"/>
    </source>
</evidence>
<comment type="subunit">
    <text evidence="3 13">Tetramer of two alpha and two beta subunits.</text>
</comment>
<dbReference type="Pfam" id="PF01409">
    <property type="entry name" value="tRNA-synt_2d"/>
    <property type="match status" value="1"/>
</dbReference>
<proteinExistence type="inferred from homology"/>
<evidence type="ECO:0000256" key="7">
    <source>
        <dbReference type="ARBA" id="ARBA00022741"/>
    </source>
</evidence>
<dbReference type="GO" id="GO:0006432">
    <property type="term" value="P:phenylalanyl-tRNA aminoacylation"/>
    <property type="evidence" value="ECO:0007669"/>
    <property type="project" value="UniProtKB-UniRule"/>
</dbReference>
<dbReference type="SUPFAM" id="SSF46589">
    <property type="entry name" value="tRNA-binding arm"/>
    <property type="match status" value="1"/>
</dbReference>
<dbReference type="GO" id="GO:0004826">
    <property type="term" value="F:phenylalanine-tRNA ligase activity"/>
    <property type="evidence" value="ECO:0007669"/>
    <property type="project" value="UniProtKB-UniRule"/>
</dbReference>
<evidence type="ECO:0000256" key="8">
    <source>
        <dbReference type="ARBA" id="ARBA00022840"/>
    </source>
</evidence>
<evidence type="ECO:0000256" key="6">
    <source>
        <dbReference type="ARBA" id="ARBA00022723"/>
    </source>
</evidence>
<dbReference type="CDD" id="cd00496">
    <property type="entry name" value="PheRS_alpha_core"/>
    <property type="match status" value="1"/>
</dbReference>
<organism evidence="15 16">
    <name type="scientific">Buchnera aphidicola</name>
    <name type="common">Sarucallis kahawaluokalani</name>
    <dbReference type="NCBI Taxonomy" id="1241878"/>
    <lineage>
        <taxon>Bacteria</taxon>
        <taxon>Pseudomonadati</taxon>
        <taxon>Pseudomonadota</taxon>
        <taxon>Gammaproteobacteria</taxon>
        <taxon>Enterobacterales</taxon>
        <taxon>Erwiniaceae</taxon>
        <taxon>Buchnera</taxon>
    </lineage>
</organism>
<dbReference type="GO" id="GO:0000287">
    <property type="term" value="F:magnesium ion binding"/>
    <property type="evidence" value="ECO:0007669"/>
    <property type="project" value="UniProtKB-UniRule"/>
</dbReference>
<evidence type="ECO:0000256" key="10">
    <source>
        <dbReference type="ARBA" id="ARBA00022917"/>
    </source>
</evidence>
<protein>
    <recommendedName>
        <fullName evidence="13">Phenylalanine--tRNA ligase alpha subunit</fullName>
        <ecNumber evidence="13">6.1.1.20</ecNumber>
    </recommendedName>
    <alternativeName>
        <fullName evidence="13">Phenylalanyl-tRNA synthetase alpha subunit</fullName>
        <shortName evidence="13">PheRS</shortName>
    </alternativeName>
</protein>
<keyword evidence="7 13" id="KW-0547">Nucleotide-binding</keyword>
<keyword evidence="5 13" id="KW-0436">Ligase</keyword>
<dbReference type="EMBL" id="CP032999">
    <property type="protein sequence ID" value="QCI25894.1"/>
    <property type="molecule type" value="Genomic_DNA"/>
</dbReference>
<dbReference type="SUPFAM" id="SSF55681">
    <property type="entry name" value="Class II aaRS and biotin synthetases"/>
    <property type="match status" value="1"/>
</dbReference>
<evidence type="ECO:0000256" key="11">
    <source>
        <dbReference type="ARBA" id="ARBA00023146"/>
    </source>
</evidence>
<dbReference type="PROSITE" id="PS50862">
    <property type="entry name" value="AA_TRNA_LIGASE_II"/>
    <property type="match status" value="1"/>
</dbReference>
<evidence type="ECO:0000256" key="13">
    <source>
        <dbReference type="HAMAP-Rule" id="MF_00281"/>
    </source>
</evidence>
<dbReference type="InterPro" id="IPR004188">
    <property type="entry name" value="Phe-tRNA_ligase_II_N"/>
</dbReference>
<keyword evidence="8 13" id="KW-0067">ATP-binding</keyword>
<evidence type="ECO:0000256" key="5">
    <source>
        <dbReference type="ARBA" id="ARBA00022598"/>
    </source>
</evidence>
<comment type="subcellular location">
    <subcellularLocation>
        <location evidence="1 13">Cytoplasm</location>
    </subcellularLocation>
</comment>
<dbReference type="GO" id="GO:0005737">
    <property type="term" value="C:cytoplasm"/>
    <property type="evidence" value="ECO:0007669"/>
    <property type="project" value="UniProtKB-SubCell"/>
</dbReference>
<keyword evidence="6 13" id="KW-0479">Metal-binding</keyword>
<comment type="cofactor">
    <cofactor evidence="13">
        <name>Mg(2+)</name>
        <dbReference type="ChEBI" id="CHEBI:18420"/>
    </cofactor>
    <text evidence="13">Binds 2 magnesium ions per tetramer.</text>
</comment>
<evidence type="ECO:0000256" key="9">
    <source>
        <dbReference type="ARBA" id="ARBA00022842"/>
    </source>
</evidence>
<evidence type="ECO:0000259" key="14">
    <source>
        <dbReference type="PROSITE" id="PS50862"/>
    </source>
</evidence>
<dbReference type="HAMAP" id="MF_00281">
    <property type="entry name" value="Phe_tRNA_synth_alpha1"/>
    <property type="match status" value="1"/>
</dbReference>
<dbReference type="AlphaFoldDB" id="A0A4D6YIS5"/>
<dbReference type="Pfam" id="PF02912">
    <property type="entry name" value="Phe_tRNA-synt_N"/>
    <property type="match status" value="1"/>
</dbReference>
<feature type="domain" description="Aminoacyl-transfer RNA synthetases class-II family profile" evidence="14">
    <location>
        <begin position="143"/>
        <end position="312"/>
    </location>
</feature>
<dbReference type="InterPro" id="IPR022911">
    <property type="entry name" value="Phe_tRNA_ligase_alpha1_bac"/>
</dbReference>
<dbReference type="GO" id="GO:0000049">
    <property type="term" value="F:tRNA binding"/>
    <property type="evidence" value="ECO:0007669"/>
    <property type="project" value="InterPro"/>
</dbReference>
<dbReference type="InterPro" id="IPR010978">
    <property type="entry name" value="tRNA-bd_arm"/>
</dbReference>
<accession>A0A4D6YIS5</accession>
<keyword evidence="9 13" id="KW-0460">Magnesium</keyword>
<comment type="caution">
    <text evidence="13">Lacks conserved residue(s) required for the propagation of feature annotation.</text>
</comment>
<evidence type="ECO:0000256" key="4">
    <source>
        <dbReference type="ARBA" id="ARBA00022490"/>
    </source>
</evidence>
<keyword evidence="10 13" id="KW-0648">Protein biosynthesis</keyword>
<comment type="catalytic activity">
    <reaction evidence="12 13">
        <text>tRNA(Phe) + L-phenylalanine + ATP = L-phenylalanyl-tRNA(Phe) + AMP + diphosphate + H(+)</text>
        <dbReference type="Rhea" id="RHEA:19413"/>
        <dbReference type="Rhea" id="RHEA-COMP:9668"/>
        <dbReference type="Rhea" id="RHEA-COMP:9699"/>
        <dbReference type="ChEBI" id="CHEBI:15378"/>
        <dbReference type="ChEBI" id="CHEBI:30616"/>
        <dbReference type="ChEBI" id="CHEBI:33019"/>
        <dbReference type="ChEBI" id="CHEBI:58095"/>
        <dbReference type="ChEBI" id="CHEBI:78442"/>
        <dbReference type="ChEBI" id="CHEBI:78531"/>
        <dbReference type="ChEBI" id="CHEBI:456215"/>
        <dbReference type="EC" id="6.1.1.20"/>
    </reaction>
</comment>
<dbReference type="InterPro" id="IPR006195">
    <property type="entry name" value="aa-tRNA-synth_II"/>
</dbReference>
<dbReference type="PANTHER" id="PTHR11538">
    <property type="entry name" value="PHENYLALANYL-TRNA SYNTHETASE"/>
    <property type="match status" value="1"/>
</dbReference>
<dbReference type="NCBIfam" id="TIGR00468">
    <property type="entry name" value="pheS"/>
    <property type="match status" value="1"/>
</dbReference>
<evidence type="ECO:0000256" key="12">
    <source>
        <dbReference type="ARBA" id="ARBA00049255"/>
    </source>
</evidence>
<keyword evidence="11 13" id="KW-0030">Aminoacyl-tRNA synthetase</keyword>
<sequence>MSKLSIMFNEIQFLKDFHIQLNNIRVEKELEDLRIKYLGKKGLITAYIHNSRMLELDERKNFCRKINKIKKEIMLILNEKKIYFQNKYIQKNIDLQKIDISLPGSRNKIGCMHPITTTIYYIESIFTQLGFEIITDSLEIENEYYNFSALNIPIFHPARDRKDTFWFNSNILLRTQTSNMQIHVIEKRNLPIKIIVPGKVYRKDYDQTHSPMFHQIEGLIIDQNINFANLKWIISNFLKIFFNEYVKIRFRSSYFPFTVLSAEVDIMRDDNTWLEILGCGMVHPNILQRFDIDTTKYSGIAFGIGVERILMLNYRINDLRTFTRNDLRFLKQFKQGRYFA</sequence>
<dbReference type="Gene3D" id="3.30.930.10">
    <property type="entry name" value="Bira Bifunctional Protein, Domain 2"/>
    <property type="match status" value="1"/>
</dbReference>
<evidence type="ECO:0000313" key="15">
    <source>
        <dbReference type="EMBL" id="QCI25894.1"/>
    </source>
</evidence>
<dbReference type="RefSeq" id="WP_158350352.1">
    <property type="nucleotide sequence ID" value="NZ_CP032999.1"/>
</dbReference>
<dbReference type="PANTHER" id="PTHR11538:SF41">
    <property type="entry name" value="PHENYLALANINE--TRNA LIGASE, MITOCHONDRIAL"/>
    <property type="match status" value="1"/>
</dbReference>
<comment type="similarity">
    <text evidence="2 13">Belongs to the class-II aminoacyl-tRNA synthetase family. Phe-tRNA synthetase alpha subunit type 1 subfamily.</text>
</comment>
<evidence type="ECO:0000313" key="16">
    <source>
        <dbReference type="Proteomes" id="UP000298685"/>
    </source>
</evidence>
<dbReference type="InterPro" id="IPR045864">
    <property type="entry name" value="aa-tRNA-synth_II/BPL/LPL"/>
</dbReference>
<keyword evidence="4 13" id="KW-0963">Cytoplasm</keyword>
<dbReference type="EC" id="6.1.1.20" evidence="13"/>
<dbReference type="InterPro" id="IPR004529">
    <property type="entry name" value="Phe-tRNA-synth_IIc_asu"/>
</dbReference>
<dbReference type="Proteomes" id="UP000298685">
    <property type="component" value="Chromosome"/>
</dbReference>
<dbReference type="GO" id="GO:0005524">
    <property type="term" value="F:ATP binding"/>
    <property type="evidence" value="ECO:0007669"/>
    <property type="project" value="UniProtKB-UniRule"/>
</dbReference>
<gene>
    <name evidence="13" type="primary">pheS</name>
    <name evidence="15" type="ORF">D9V78_00460</name>
</gene>
<evidence type="ECO:0000256" key="3">
    <source>
        <dbReference type="ARBA" id="ARBA00011209"/>
    </source>
</evidence>
<reference evidence="15 16" key="1">
    <citation type="submission" date="2018-10" db="EMBL/GenBank/DDBJ databases">
        <title>Comparative functional genomics of the obligate endosymbiont Buchnera aphidicola.</title>
        <authorList>
            <person name="Chong R.A."/>
        </authorList>
    </citation>
    <scope>NUCLEOTIDE SEQUENCE [LARGE SCALE GENOMIC DNA]</scope>
    <source>
        <strain evidence="15 16">Ska</strain>
    </source>
</reference>
<dbReference type="InterPro" id="IPR002319">
    <property type="entry name" value="Phenylalanyl-tRNA_Synthase"/>
</dbReference>
<name>A0A4D6YIS5_9GAMM</name>
<evidence type="ECO:0000256" key="2">
    <source>
        <dbReference type="ARBA" id="ARBA00010207"/>
    </source>
</evidence>